<keyword evidence="2" id="KW-0812">Transmembrane</keyword>
<feature type="compositionally biased region" description="Polar residues" evidence="1">
    <location>
        <begin position="143"/>
        <end position="157"/>
    </location>
</feature>
<evidence type="ECO:0000256" key="2">
    <source>
        <dbReference type="SAM" id="Phobius"/>
    </source>
</evidence>
<protein>
    <submittedName>
        <fullName evidence="4">DUF4115 domain-containing protein</fullName>
    </submittedName>
</protein>
<dbReference type="Pfam" id="PF13413">
    <property type="entry name" value="HTH_25"/>
    <property type="match status" value="1"/>
</dbReference>
<evidence type="ECO:0000256" key="1">
    <source>
        <dbReference type="SAM" id="MobiDB-lite"/>
    </source>
</evidence>
<dbReference type="PANTHER" id="PTHR34475:SF1">
    <property type="entry name" value="CYTOSKELETON PROTEIN RODZ"/>
    <property type="match status" value="1"/>
</dbReference>
<dbReference type="InterPro" id="IPR001387">
    <property type="entry name" value="Cro/C1-type_HTH"/>
</dbReference>
<accession>A0A7X2IVX4</accession>
<dbReference type="Pfam" id="PF13464">
    <property type="entry name" value="RodZ_C"/>
    <property type="match status" value="1"/>
</dbReference>
<reference evidence="4 5" key="1">
    <citation type="submission" date="2019-11" db="EMBL/GenBank/DDBJ databases">
        <title>Bacillus lacus genome.</title>
        <authorList>
            <person name="Allen C.J."/>
            <person name="Newman J.D."/>
        </authorList>
    </citation>
    <scope>NUCLEOTIDE SEQUENCE [LARGE SCALE GENOMIC DNA]</scope>
    <source>
        <strain evidence="4 5">KCTC 33946</strain>
    </source>
</reference>
<keyword evidence="2" id="KW-1133">Transmembrane helix</keyword>
<evidence type="ECO:0000313" key="4">
    <source>
        <dbReference type="EMBL" id="MRX70664.1"/>
    </source>
</evidence>
<comment type="caution">
    <text evidence="4">The sequence shown here is derived from an EMBL/GenBank/DDBJ whole genome shotgun (WGS) entry which is preliminary data.</text>
</comment>
<gene>
    <name evidence="4" type="ORF">GJU40_00585</name>
</gene>
<feature type="compositionally biased region" description="Acidic residues" evidence="1">
    <location>
        <begin position="160"/>
        <end position="194"/>
    </location>
</feature>
<organism evidence="4 5">
    <name type="scientific">Metabacillus lacus</name>
    <dbReference type="NCBI Taxonomy" id="1983721"/>
    <lineage>
        <taxon>Bacteria</taxon>
        <taxon>Bacillati</taxon>
        <taxon>Bacillota</taxon>
        <taxon>Bacilli</taxon>
        <taxon>Bacillales</taxon>
        <taxon>Bacillaceae</taxon>
        <taxon>Metabacillus</taxon>
    </lineage>
</organism>
<sequence length="302" mass="33222">MVRLSELGNRLKQARQDKNLSLDDLQGLTKIQKRYLVGIEEGNYAVMPGKFYVRAFIKQYCEAVGLDPDEIFEEYKNEVPSTYNDDVPEQLSRVKTHKELPKSASKAIELLPRILIAVLVIAAVIVAYILFISGNNNNQQNQSGIEQDNDPAQSEYTPLNEEEEPAGDTEDSQGENEEAVPPQADEEGAEEDAEAPAQQQLTAEETAATAVTYTLSGTEEFQLEISSTDSTWVGVKNGKGTSFFGDTVREGAPQTFDLSAEEEITVRIGNTAATALKVNGQPVELGSDKTRPQNIKIIYSKE</sequence>
<dbReference type="InterPro" id="IPR010982">
    <property type="entry name" value="Lambda_DNA-bd_dom_sf"/>
</dbReference>
<dbReference type="PANTHER" id="PTHR34475">
    <property type="match status" value="1"/>
</dbReference>
<dbReference type="GO" id="GO:0003677">
    <property type="term" value="F:DNA binding"/>
    <property type="evidence" value="ECO:0007669"/>
    <property type="project" value="InterPro"/>
</dbReference>
<feature type="region of interest" description="Disordered" evidence="1">
    <location>
        <begin position="141"/>
        <end position="202"/>
    </location>
</feature>
<keyword evidence="2" id="KW-0472">Membrane</keyword>
<name>A0A7X2IVX4_9BACI</name>
<keyword evidence="5" id="KW-1185">Reference proteome</keyword>
<dbReference type="CDD" id="cd00093">
    <property type="entry name" value="HTH_XRE"/>
    <property type="match status" value="1"/>
</dbReference>
<evidence type="ECO:0000259" key="3">
    <source>
        <dbReference type="Pfam" id="PF13464"/>
    </source>
</evidence>
<dbReference type="EMBL" id="WKKI01000001">
    <property type="protein sequence ID" value="MRX70664.1"/>
    <property type="molecule type" value="Genomic_DNA"/>
</dbReference>
<evidence type="ECO:0000313" key="5">
    <source>
        <dbReference type="Proteomes" id="UP000448867"/>
    </source>
</evidence>
<dbReference type="AlphaFoldDB" id="A0A7X2IVX4"/>
<dbReference type="InterPro" id="IPR025194">
    <property type="entry name" value="RodZ-like_C"/>
</dbReference>
<proteinExistence type="predicted"/>
<dbReference type="InterPro" id="IPR050400">
    <property type="entry name" value="Bact_Cytoskel_RodZ"/>
</dbReference>
<feature type="transmembrane region" description="Helical" evidence="2">
    <location>
        <begin position="110"/>
        <end position="131"/>
    </location>
</feature>
<dbReference type="Gene3D" id="1.10.260.40">
    <property type="entry name" value="lambda repressor-like DNA-binding domains"/>
    <property type="match status" value="1"/>
</dbReference>
<dbReference type="Proteomes" id="UP000448867">
    <property type="component" value="Unassembled WGS sequence"/>
</dbReference>
<dbReference type="SUPFAM" id="SSF47413">
    <property type="entry name" value="lambda repressor-like DNA-binding domains"/>
    <property type="match status" value="1"/>
</dbReference>
<feature type="domain" description="Cytoskeleton protein RodZ-like C-terminal" evidence="3">
    <location>
        <begin position="225"/>
        <end position="288"/>
    </location>
</feature>